<sequence length="275" mass="30559">MLRQSDIIGFESVDALSCGHTLCSHAAFNGAARLMPTIMLLQTPPPEFIRSQIQQMVVDYVTDISMVAIAPSNPLYNLYQYGVGYEVHLYLNAMDGSQNLAVELIVALDDEDPETVLGFLLYLPVQDDPQACAVAYMAVRESHRRQGIARSMLSKMVGRYPHAELYCVVGKVAYFEALGFQVLGARGPQVIMNTLDHGTDGLLAVMDIAPIYSSVEVRQIHAYLLKQHGKRAMVDAEKQRDRHLDRMTRDARAFAEQRLENPGVPEGVAQASRLH</sequence>
<dbReference type="Proteomes" id="UP000050381">
    <property type="component" value="Unassembled WGS sequence"/>
</dbReference>
<comment type="caution">
    <text evidence="2">The sequence shown here is derived from an EMBL/GenBank/DDBJ whole genome shotgun (WGS) entry which is preliminary data.</text>
</comment>
<accession>A0A0P9N2N8</accession>
<protein>
    <submittedName>
        <fullName evidence="2">Acetyltransferase, GNAT family</fullName>
    </submittedName>
</protein>
<feature type="domain" description="N-acetyltransferase" evidence="1">
    <location>
        <begin position="62"/>
        <end position="209"/>
    </location>
</feature>
<reference evidence="2 3" key="1">
    <citation type="submission" date="2015-09" db="EMBL/GenBank/DDBJ databases">
        <title>Genome announcement of multiple Pseudomonas syringae strains.</title>
        <authorList>
            <person name="Thakur S."/>
            <person name="Wang P.W."/>
            <person name="Gong Y."/>
            <person name="Weir B.S."/>
            <person name="Guttman D.S."/>
        </authorList>
    </citation>
    <scope>NUCLEOTIDE SEQUENCE [LARGE SCALE GENOMIC DNA]</scope>
    <source>
        <strain evidence="2 3">ICMP9419</strain>
    </source>
</reference>
<dbReference type="PROSITE" id="PS51186">
    <property type="entry name" value="GNAT"/>
    <property type="match status" value="1"/>
</dbReference>
<evidence type="ECO:0000313" key="2">
    <source>
        <dbReference type="EMBL" id="KPW91381.1"/>
    </source>
</evidence>
<dbReference type="SUPFAM" id="SSF55729">
    <property type="entry name" value="Acyl-CoA N-acyltransferases (Nat)"/>
    <property type="match status" value="1"/>
</dbReference>
<dbReference type="Gene3D" id="3.40.630.30">
    <property type="match status" value="1"/>
</dbReference>
<dbReference type="AlphaFoldDB" id="A0A0P9N2N8"/>
<keyword evidence="2" id="KW-0808">Transferase</keyword>
<dbReference type="PATRIC" id="fig|264450.4.peg.1717"/>
<dbReference type="GO" id="GO:0016747">
    <property type="term" value="F:acyltransferase activity, transferring groups other than amino-acyl groups"/>
    <property type="evidence" value="ECO:0007669"/>
    <property type="project" value="InterPro"/>
</dbReference>
<dbReference type="CDD" id="cd04301">
    <property type="entry name" value="NAT_SF"/>
    <property type="match status" value="1"/>
</dbReference>
<dbReference type="EMBL" id="LJQD01000452">
    <property type="protein sequence ID" value="KPW91381.1"/>
    <property type="molecule type" value="Genomic_DNA"/>
</dbReference>
<evidence type="ECO:0000259" key="1">
    <source>
        <dbReference type="PROSITE" id="PS51186"/>
    </source>
</evidence>
<dbReference type="Pfam" id="PF00583">
    <property type="entry name" value="Acetyltransf_1"/>
    <property type="match status" value="1"/>
</dbReference>
<name>A0A0P9N2N8_PSESX</name>
<organism evidence="2 3">
    <name type="scientific">Pseudomonas syringae pv. castaneae</name>
    <dbReference type="NCBI Taxonomy" id="264450"/>
    <lineage>
        <taxon>Bacteria</taxon>
        <taxon>Pseudomonadati</taxon>
        <taxon>Pseudomonadota</taxon>
        <taxon>Gammaproteobacteria</taxon>
        <taxon>Pseudomonadales</taxon>
        <taxon>Pseudomonadaceae</taxon>
        <taxon>Pseudomonas</taxon>
        <taxon>Pseudomonas syringae</taxon>
    </lineage>
</organism>
<dbReference type="InterPro" id="IPR000182">
    <property type="entry name" value="GNAT_dom"/>
</dbReference>
<evidence type="ECO:0000313" key="3">
    <source>
        <dbReference type="Proteomes" id="UP000050381"/>
    </source>
</evidence>
<gene>
    <name evidence="2" type="ORF">ALO79_05820</name>
</gene>
<proteinExistence type="predicted"/>
<dbReference type="InterPro" id="IPR016181">
    <property type="entry name" value="Acyl_CoA_acyltransferase"/>
</dbReference>